<accession>A0AAN8Y3K2</accession>
<dbReference type="PANTHER" id="PTHR31636">
    <property type="entry name" value="OSJNBA0084A10.13 PROTEIN-RELATED"/>
    <property type="match status" value="1"/>
</dbReference>
<dbReference type="AlphaFoldDB" id="A0AAN8Y3K2"/>
<organism evidence="4 5">
    <name type="scientific">Solanum bulbocastanum</name>
    <name type="common">Wild potato</name>
    <dbReference type="NCBI Taxonomy" id="147425"/>
    <lineage>
        <taxon>Eukaryota</taxon>
        <taxon>Viridiplantae</taxon>
        <taxon>Streptophyta</taxon>
        <taxon>Embryophyta</taxon>
        <taxon>Tracheophyta</taxon>
        <taxon>Spermatophyta</taxon>
        <taxon>Magnoliopsida</taxon>
        <taxon>eudicotyledons</taxon>
        <taxon>Gunneridae</taxon>
        <taxon>Pentapetalae</taxon>
        <taxon>asterids</taxon>
        <taxon>lamiids</taxon>
        <taxon>Solanales</taxon>
        <taxon>Solanaceae</taxon>
        <taxon>Solanoideae</taxon>
        <taxon>Solaneae</taxon>
        <taxon>Solanum</taxon>
    </lineage>
</organism>
<comment type="similarity">
    <text evidence="3">Belongs to the GRAS family.</text>
</comment>
<evidence type="ECO:0000313" key="5">
    <source>
        <dbReference type="Proteomes" id="UP001371456"/>
    </source>
</evidence>
<dbReference type="Proteomes" id="UP001371456">
    <property type="component" value="Unassembled WGS sequence"/>
</dbReference>
<evidence type="ECO:0000256" key="2">
    <source>
        <dbReference type="ARBA" id="ARBA00023163"/>
    </source>
</evidence>
<name>A0AAN8Y3K2_SOLBU</name>
<keyword evidence="1" id="KW-0805">Transcription regulation</keyword>
<dbReference type="Pfam" id="PF03514">
    <property type="entry name" value="GRAS"/>
    <property type="match status" value="1"/>
</dbReference>
<protein>
    <submittedName>
        <fullName evidence="4">Uncharacterized protein</fullName>
    </submittedName>
</protein>
<sequence length="216" mass="23493">MIVSSSASSSWFNNNKKIDDHQEIRILNVDFRALFNNTSGGSEFRGHLLPDTGRTVNEETNIRLVNASMACAEAIQENNLTLADLESRFAMTALLQALALLPGGPPAFRLSGISVQPKSHEGSDPLQEVGFKLAQFAESIGVEFEFHGFLVHILADLEAPMLSIRPSNVEAVAVNSVFELHRLFSIPGAFEEVLDLIKPKIVTIPNKKGITVGVAI</sequence>
<keyword evidence="5" id="KW-1185">Reference proteome</keyword>
<dbReference type="EMBL" id="JBANQN010000010">
    <property type="protein sequence ID" value="KAK6778435.1"/>
    <property type="molecule type" value="Genomic_DNA"/>
</dbReference>
<comment type="caution">
    <text evidence="3">Lacks conserved residue(s) required for the propagation of feature annotation.</text>
</comment>
<reference evidence="4 5" key="1">
    <citation type="submission" date="2024-02" db="EMBL/GenBank/DDBJ databases">
        <title>de novo genome assembly of Solanum bulbocastanum strain 11H21.</title>
        <authorList>
            <person name="Hosaka A.J."/>
        </authorList>
    </citation>
    <scope>NUCLEOTIDE SEQUENCE [LARGE SCALE GENOMIC DNA]</scope>
    <source>
        <tissue evidence="4">Young leaves</tissue>
    </source>
</reference>
<feature type="region of interest" description="Leucine repeat II (LRII)" evidence="3">
    <location>
        <begin position="128"/>
        <end position="160"/>
    </location>
</feature>
<proteinExistence type="inferred from homology"/>
<evidence type="ECO:0000256" key="1">
    <source>
        <dbReference type="ARBA" id="ARBA00023015"/>
    </source>
</evidence>
<evidence type="ECO:0000256" key="3">
    <source>
        <dbReference type="PROSITE-ProRule" id="PRU01191"/>
    </source>
</evidence>
<evidence type="ECO:0000313" key="4">
    <source>
        <dbReference type="EMBL" id="KAK6778435.1"/>
    </source>
</evidence>
<dbReference type="PROSITE" id="PS50985">
    <property type="entry name" value="GRAS"/>
    <property type="match status" value="1"/>
</dbReference>
<keyword evidence="2" id="KW-0804">Transcription</keyword>
<dbReference type="InterPro" id="IPR005202">
    <property type="entry name" value="TF_GRAS"/>
</dbReference>
<gene>
    <name evidence="4" type="ORF">RDI58_025153</name>
</gene>
<comment type="caution">
    <text evidence="4">The sequence shown here is derived from an EMBL/GenBank/DDBJ whole genome shotgun (WGS) entry which is preliminary data.</text>
</comment>